<evidence type="ECO:0000313" key="16">
    <source>
        <dbReference type="EMBL" id="EDS34101.1"/>
    </source>
</evidence>
<feature type="domain" description="RNA polymerase Rpb4/RPC9 core" evidence="15">
    <location>
        <begin position="32"/>
        <end position="149"/>
    </location>
</feature>
<dbReference type="GO" id="GO:0000166">
    <property type="term" value="F:nucleotide binding"/>
    <property type="evidence" value="ECO:0007669"/>
    <property type="project" value="InterPro"/>
</dbReference>
<dbReference type="InterPro" id="IPR010997">
    <property type="entry name" value="HRDC-like_sf"/>
</dbReference>
<comment type="subunit">
    <text evidence="11">Component of the RNA polymerase III complex consisting of 17 subunits: a ten-subunit horseshoe-shaped catalytic core composed of POLR3A/RPC1, POLR3B/RPC2, POLR1C/RPAC1, POLR1D/RPAC2, POLR3K/RPC10, POLR2E/RPABC1, POLR2F/RPABC2, POLR2H/RPABC3, POLR2K/RPABC4 and POLR2L/RPABC5; a mobile stalk composed of two subunits POLR3H/RPC8 and CRCP/RPC9, protruding from the core and functioning primarily in transcription initiation; and additional subunits homologous to general transcription factors of the RNA polymerase II machinery, POLR3C/RPC3-POLR3F/RPC6-POLR3G/RPC7 heterotrimer required for transcription initiation and POLR3D/RPC4-POLR3E/RPC5 heterodimer involved in both transcription initiation and termination.</text>
</comment>
<gene>
    <name evidence="17" type="primary">6042723</name>
    <name evidence="16" type="ORF">CpipJ_CPIJ009943</name>
</gene>
<evidence type="ECO:0000256" key="1">
    <source>
        <dbReference type="ARBA" id="ARBA00004123"/>
    </source>
</evidence>
<comment type="function">
    <text evidence="12">DNA-dependent RNA polymerase catalyzes the transcription of DNA into RNA using the four ribonucleoside triphosphates as substrates. Specific peripheric component of RNA polymerase III (Pol III) which synthesizes small non-coding RNAs including 5S rRNA, snRNAs, tRNAs and miRNAs from at least 500 distinct genomic loci. With POLR3H/RPC8 forms a mobile stalk that protrudes from Pol III core and functions primarily in transcription initiation. Pol III plays a key role in sensing and limiting infection by intracellular bacteria and DNA viruses. Acts as nuclear and cytosolic DNA sensor involved in innate immune response. Can sense non-self dsDNA that serves as template for transcription into dsRNA. The non-self RNA polymerase III transcripts, such as Epstein-Barr virus-encoded RNAs (EBERs) induce type I interferon and NF-kappa-B through the RIG-I pathway.</text>
</comment>
<keyword evidence="8" id="KW-0804">Transcription</keyword>
<evidence type="ECO:0000256" key="4">
    <source>
        <dbReference type="ARBA" id="ARBA00016672"/>
    </source>
</evidence>
<dbReference type="InterPro" id="IPR005574">
    <property type="entry name" value="Rpb4/RPC9"/>
</dbReference>
<dbReference type="Gene3D" id="1.20.1250.40">
    <property type="match status" value="1"/>
</dbReference>
<organism>
    <name type="scientific">Culex quinquefasciatus</name>
    <name type="common">Southern house mosquito</name>
    <name type="synonym">Culex pungens</name>
    <dbReference type="NCBI Taxonomy" id="7176"/>
    <lineage>
        <taxon>Eukaryota</taxon>
        <taxon>Metazoa</taxon>
        <taxon>Ecdysozoa</taxon>
        <taxon>Arthropoda</taxon>
        <taxon>Hexapoda</taxon>
        <taxon>Insecta</taxon>
        <taxon>Pterygota</taxon>
        <taxon>Neoptera</taxon>
        <taxon>Endopterygota</taxon>
        <taxon>Diptera</taxon>
        <taxon>Nematocera</taxon>
        <taxon>Culicoidea</taxon>
        <taxon>Culicidae</taxon>
        <taxon>Culicinae</taxon>
        <taxon>Culicini</taxon>
        <taxon>Culex</taxon>
        <taxon>Culex</taxon>
    </lineage>
</organism>
<dbReference type="OMA" id="WGMHNLA"/>
<dbReference type="PANTHER" id="PTHR15561:SF0">
    <property type="entry name" value="DNA-DIRECTED RNA POLYMERASE III SUBUNIT RPC9"/>
    <property type="match status" value="1"/>
</dbReference>
<keyword evidence="6" id="KW-0240">DNA-directed RNA polymerase</keyword>
<proteinExistence type="inferred from homology"/>
<accession>B0WSX3</accession>
<evidence type="ECO:0000256" key="13">
    <source>
        <dbReference type="ARBA" id="ARBA00073026"/>
    </source>
</evidence>
<dbReference type="STRING" id="7176.B0WSX3"/>
<dbReference type="InParanoid" id="B0WSX3"/>
<keyword evidence="18" id="KW-1185">Reference proteome</keyword>
<reference evidence="17" key="2">
    <citation type="submission" date="2020-05" db="UniProtKB">
        <authorList>
            <consortium name="EnsemblMetazoa"/>
        </authorList>
    </citation>
    <scope>IDENTIFICATION</scope>
    <source>
        <strain evidence="17">JHB</strain>
    </source>
</reference>
<keyword evidence="5" id="KW-1003">Cell membrane</keyword>
<evidence type="ECO:0000313" key="18">
    <source>
        <dbReference type="Proteomes" id="UP000002320"/>
    </source>
</evidence>
<dbReference type="SUPFAM" id="SSF47819">
    <property type="entry name" value="HRDC-like"/>
    <property type="match status" value="1"/>
</dbReference>
<dbReference type="Proteomes" id="UP000002320">
    <property type="component" value="Unassembled WGS sequence"/>
</dbReference>
<evidence type="ECO:0000256" key="9">
    <source>
        <dbReference type="ARBA" id="ARBA00023242"/>
    </source>
</evidence>
<dbReference type="VEuPathDB" id="VectorBase:CQUJHB012209"/>
<protein>
    <recommendedName>
        <fullName evidence="4">DNA-directed RNA polymerase III subunit RPC9</fullName>
    </recommendedName>
    <alternativeName>
        <fullName evidence="13">DNA-directed RNA polymerase III subunit rpc9</fullName>
    </alternativeName>
</protein>
<evidence type="ECO:0000256" key="6">
    <source>
        <dbReference type="ARBA" id="ARBA00022478"/>
    </source>
</evidence>
<evidence type="ECO:0000313" key="17">
    <source>
        <dbReference type="EnsemblMetazoa" id="CPIJ009943-PA"/>
    </source>
</evidence>
<dbReference type="GO" id="GO:0005666">
    <property type="term" value="C:RNA polymerase III complex"/>
    <property type="evidence" value="ECO:0007669"/>
    <property type="project" value="InterPro"/>
</dbReference>
<dbReference type="OrthoDB" id="1746530at2759"/>
<evidence type="ECO:0000256" key="5">
    <source>
        <dbReference type="ARBA" id="ARBA00022475"/>
    </source>
</evidence>
<evidence type="ECO:0000256" key="7">
    <source>
        <dbReference type="ARBA" id="ARBA00023136"/>
    </source>
</evidence>
<name>B0WSX3_CULQU</name>
<keyword evidence="7" id="KW-0472">Membrane</keyword>
<dbReference type="InterPro" id="IPR038324">
    <property type="entry name" value="Rpb4/RPC9_sf"/>
</dbReference>
<dbReference type="PANTHER" id="PTHR15561">
    <property type="entry name" value="CALCITONIN GENE-RELATED PEPTIDE-RECEPTOR COMPONENT PROTEIN"/>
    <property type="match status" value="1"/>
</dbReference>
<dbReference type="SMART" id="SM00657">
    <property type="entry name" value="RPOL4c"/>
    <property type="match status" value="1"/>
</dbReference>
<dbReference type="GO" id="GO:0006384">
    <property type="term" value="P:transcription initiation at RNA polymerase III promoter"/>
    <property type="evidence" value="ECO:0007669"/>
    <property type="project" value="InterPro"/>
</dbReference>
<dbReference type="HOGENOM" id="CLU_092529_5_1_1"/>
<feature type="compositionally biased region" description="Gly residues" evidence="14">
    <location>
        <begin position="149"/>
        <end position="159"/>
    </location>
</feature>
<feature type="region of interest" description="Disordered" evidence="14">
    <location>
        <begin position="146"/>
        <end position="166"/>
    </location>
</feature>
<dbReference type="EnsemblMetazoa" id="CPIJ009943-RA">
    <property type="protein sequence ID" value="CPIJ009943-PA"/>
    <property type="gene ID" value="CPIJ009943"/>
</dbReference>
<evidence type="ECO:0000256" key="3">
    <source>
        <dbReference type="ARBA" id="ARBA00006898"/>
    </source>
</evidence>
<dbReference type="eggNOG" id="KOG4168">
    <property type="taxonomic scope" value="Eukaryota"/>
</dbReference>
<comment type="function">
    <text evidence="10">Accessory protein for the calcitonin gene-related peptide (CGRP) receptor. It modulates CGRP responsiveness in a variety of tissues.</text>
</comment>
<evidence type="ECO:0000256" key="12">
    <source>
        <dbReference type="ARBA" id="ARBA00045808"/>
    </source>
</evidence>
<dbReference type="VEuPathDB" id="VectorBase:CPIJ009943"/>
<dbReference type="GO" id="GO:0005886">
    <property type="term" value="C:plasma membrane"/>
    <property type="evidence" value="ECO:0007669"/>
    <property type="project" value="UniProtKB-SubCell"/>
</dbReference>
<dbReference type="InterPro" id="IPR038846">
    <property type="entry name" value="RPC9"/>
</dbReference>
<dbReference type="KEGG" id="cqu:CpipJ_CPIJ009943"/>
<sequence length="166" mass="18037">MGPSTGSVFSIRRLNQARSRAAISHSLLRACRVNPNAAILTNFEVMATLKGMKSSKKKYGLRNLATITYETVQFLEGTSCKDQTAESVVEFLKAMKQFNLTKNECLMMVNDPPASALHIQIMIEDSDERLTDEQVAKIIEYAAKVRGPADGGGEGGGGHQADEQDG</sequence>
<evidence type="ECO:0000256" key="8">
    <source>
        <dbReference type="ARBA" id="ARBA00023163"/>
    </source>
</evidence>
<reference evidence="16" key="1">
    <citation type="submission" date="2007-03" db="EMBL/GenBank/DDBJ databases">
        <title>Annotation of Culex pipiens quinquefasciatus.</title>
        <authorList>
            <consortium name="The Broad Institute Genome Sequencing Platform"/>
            <person name="Atkinson P.W."/>
            <person name="Hemingway J."/>
            <person name="Christensen B.M."/>
            <person name="Higgs S."/>
            <person name="Kodira C."/>
            <person name="Hannick L."/>
            <person name="Megy K."/>
            <person name="O'Leary S."/>
            <person name="Pearson M."/>
            <person name="Haas B.J."/>
            <person name="Mauceli E."/>
            <person name="Wortman J.R."/>
            <person name="Lee N.H."/>
            <person name="Guigo R."/>
            <person name="Stanke M."/>
            <person name="Alvarado L."/>
            <person name="Amedeo P."/>
            <person name="Antoine C.H."/>
            <person name="Arensburger P."/>
            <person name="Bidwell S.L."/>
            <person name="Crawford M."/>
            <person name="Camaro F."/>
            <person name="Devon K."/>
            <person name="Engels R."/>
            <person name="Hammond M."/>
            <person name="Howarth C."/>
            <person name="Koehrsen M."/>
            <person name="Lawson D."/>
            <person name="Montgomery P."/>
            <person name="Nene V."/>
            <person name="Nusbaum C."/>
            <person name="Puiu D."/>
            <person name="Romero-Severson J."/>
            <person name="Severson D.W."/>
            <person name="Shumway M."/>
            <person name="Sisk P."/>
            <person name="Stolte C."/>
            <person name="Zeng Q."/>
            <person name="Eisenstadt E."/>
            <person name="Fraser-Liggett C."/>
            <person name="Strausberg R."/>
            <person name="Galagan J."/>
            <person name="Birren B."/>
            <person name="Collins F.H."/>
        </authorList>
    </citation>
    <scope>NUCLEOTIDE SEQUENCE [LARGE SCALE GENOMIC DNA]</scope>
    <source>
        <strain evidence="16">JHB</strain>
    </source>
</reference>
<comment type="similarity">
    <text evidence="3">Belongs to the eukaryotic RPC9 RNA polymerase subunit family.</text>
</comment>
<keyword evidence="9" id="KW-0539">Nucleus</keyword>
<comment type="subcellular location">
    <subcellularLocation>
        <location evidence="2">Cell membrane</location>
        <topology evidence="2">Peripheral membrane protein</topology>
        <orientation evidence="2">Cytoplasmic side</orientation>
    </subcellularLocation>
    <subcellularLocation>
        <location evidence="1">Nucleus</location>
    </subcellularLocation>
</comment>
<evidence type="ECO:0000256" key="14">
    <source>
        <dbReference type="SAM" id="MobiDB-lite"/>
    </source>
</evidence>
<evidence type="ECO:0000256" key="2">
    <source>
        <dbReference type="ARBA" id="ARBA00004413"/>
    </source>
</evidence>
<dbReference type="Pfam" id="PF03874">
    <property type="entry name" value="RNA_pol_Rpb4"/>
    <property type="match status" value="1"/>
</dbReference>
<evidence type="ECO:0000259" key="15">
    <source>
        <dbReference type="SMART" id="SM00657"/>
    </source>
</evidence>
<dbReference type="AlphaFoldDB" id="B0WSX3"/>
<evidence type="ECO:0000256" key="10">
    <source>
        <dbReference type="ARBA" id="ARBA00043924"/>
    </source>
</evidence>
<dbReference type="FunFam" id="1.20.1250.40:FF:000002">
    <property type="entry name" value="DNA-directed RNA polymerase III subunit RPC9"/>
    <property type="match status" value="1"/>
</dbReference>
<evidence type="ECO:0000256" key="11">
    <source>
        <dbReference type="ARBA" id="ARBA00044007"/>
    </source>
</evidence>
<dbReference type="EMBL" id="DS232077">
    <property type="protein sequence ID" value="EDS34101.1"/>
    <property type="molecule type" value="Genomic_DNA"/>
</dbReference>
<dbReference type="InterPro" id="IPR006590">
    <property type="entry name" value="RNA_pol_Rpb4/RPC9_core"/>
</dbReference>